<dbReference type="Proteomes" id="UP000251717">
    <property type="component" value="Unassembled WGS sequence"/>
</dbReference>
<reference evidence="2 3" key="1">
    <citation type="submission" date="2017-03" db="EMBL/GenBank/DDBJ databases">
        <title>Genome sequence of Methanobrevibacter thaueri.</title>
        <authorList>
            <person name="Poehlein A."/>
            <person name="Seedorf H."/>
            <person name="Daniel R."/>
        </authorList>
    </citation>
    <scope>NUCLEOTIDE SEQUENCE [LARGE SCALE GENOMIC DNA]</scope>
    <source>
        <strain evidence="2 3">DSM 11995</strain>
    </source>
</reference>
<proteinExistence type="predicted"/>
<dbReference type="RefSeq" id="WP_116591598.1">
    <property type="nucleotide sequence ID" value="NZ_MZGS01000017.1"/>
</dbReference>
<comment type="caution">
    <text evidence="2">The sequence shown here is derived from an EMBL/GenBank/DDBJ whole genome shotgun (WGS) entry which is preliminary data.</text>
</comment>
<accession>A0A315XP56</accession>
<keyword evidence="3" id="KW-1185">Reference proteome</keyword>
<evidence type="ECO:0000313" key="2">
    <source>
        <dbReference type="EMBL" id="PWB87654.1"/>
    </source>
</evidence>
<keyword evidence="1" id="KW-0812">Transmembrane</keyword>
<feature type="transmembrane region" description="Helical" evidence="1">
    <location>
        <begin position="67"/>
        <end position="87"/>
    </location>
</feature>
<gene>
    <name evidence="2" type="ORF">MBBTH_06220</name>
</gene>
<feature type="transmembrane region" description="Helical" evidence="1">
    <location>
        <begin position="99"/>
        <end position="120"/>
    </location>
</feature>
<dbReference type="AlphaFoldDB" id="A0A315XP56"/>
<evidence type="ECO:0000313" key="3">
    <source>
        <dbReference type="Proteomes" id="UP000251717"/>
    </source>
</evidence>
<keyword evidence="1" id="KW-0472">Membrane</keyword>
<dbReference type="EMBL" id="MZGS01000017">
    <property type="protein sequence ID" value="PWB87654.1"/>
    <property type="molecule type" value="Genomic_DNA"/>
</dbReference>
<name>A0A315XP56_9EURY</name>
<keyword evidence="1" id="KW-1133">Transmembrane helix</keyword>
<feature type="transmembrane region" description="Helical" evidence="1">
    <location>
        <begin position="37"/>
        <end position="55"/>
    </location>
</feature>
<organism evidence="2 3">
    <name type="scientific">Methanobrevibacter thaueri</name>
    <dbReference type="NCBI Taxonomy" id="190975"/>
    <lineage>
        <taxon>Archaea</taxon>
        <taxon>Methanobacteriati</taxon>
        <taxon>Methanobacteriota</taxon>
        <taxon>Methanomada group</taxon>
        <taxon>Methanobacteria</taxon>
        <taxon>Methanobacteriales</taxon>
        <taxon>Methanobacteriaceae</taxon>
        <taxon>Methanobrevibacter</taxon>
    </lineage>
</organism>
<protein>
    <submittedName>
        <fullName evidence="2">Uncharacterized protein</fullName>
    </submittedName>
</protein>
<dbReference type="OrthoDB" id="77446at2157"/>
<evidence type="ECO:0000256" key="1">
    <source>
        <dbReference type="SAM" id="Phobius"/>
    </source>
</evidence>
<sequence>MKVKLAIIFGIVIWALSYALSAVFGPIFTTRLPHIDIIIPIISIVVTGFFGILYIRNIETNEVVEGILVGIVFVIIDIILDMIFFILPNVPNPMFENYTIHIISVAVITLSITTLLGYLAQMKIDLK</sequence>